<gene>
    <name evidence="7" type="ORF">TRAPUB_10506</name>
</gene>
<feature type="active site" description="Charge relay system" evidence="5">
    <location>
        <position position="193"/>
    </location>
</feature>
<comment type="similarity">
    <text evidence="2">Belongs to the amidase family.</text>
</comment>
<feature type="active site" description="Charge relay system" evidence="5">
    <location>
        <position position="217"/>
    </location>
</feature>
<comment type="catalytic activity">
    <reaction evidence="1">
        <text>a monocarboxylic acid amide + H2O = a monocarboxylate + NH4(+)</text>
        <dbReference type="Rhea" id="RHEA:12020"/>
        <dbReference type="ChEBI" id="CHEBI:15377"/>
        <dbReference type="ChEBI" id="CHEBI:28938"/>
        <dbReference type="ChEBI" id="CHEBI:35757"/>
        <dbReference type="ChEBI" id="CHEBI:83628"/>
        <dbReference type="EC" id="3.5.1.4"/>
    </reaction>
</comment>
<dbReference type="Proteomes" id="UP000184267">
    <property type="component" value="Unassembled WGS sequence"/>
</dbReference>
<dbReference type="InterPro" id="IPR036928">
    <property type="entry name" value="AS_sf"/>
</dbReference>
<evidence type="ECO:0000313" key="7">
    <source>
        <dbReference type="EMBL" id="OJT12941.1"/>
    </source>
</evidence>
<evidence type="ECO:0000256" key="2">
    <source>
        <dbReference type="ARBA" id="ARBA00009199"/>
    </source>
</evidence>
<dbReference type="PANTHER" id="PTHR46072">
    <property type="entry name" value="AMIDASE-RELATED-RELATED"/>
    <property type="match status" value="1"/>
</dbReference>
<evidence type="ECO:0000256" key="3">
    <source>
        <dbReference type="ARBA" id="ARBA00012922"/>
    </source>
</evidence>
<evidence type="ECO:0000256" key="4">
    <source>
        <dbReference type="ARBA" id="ARBA00022801"/>
    </source>
</evidence>
<dbReference type="PANTHER" id="PTHR46072:SF2">
    <property type="entry name" value="AMIDASE (EUROFUNG)"/>
    <property type="match status" value="1"/>
</dbReference>
<evidence type="ECO:0000256" key="1">
    <source>
        <dbReference type="ARBA" id="ARBA00001311"/>
    </source>
</evidence>
<accession>A0A1M2VZA1</accession>
<dbReference type="Pfam" id="PF01425">
    <property type="entry name" value="Amidase"/>
    <property type="match status" value="1"/>
</dbReference>
<feature type="active site" description="Charge relay system" evidence="5">
    <location>
        <position position="132"/>
    </location>
</feature>
<comment type="caution">
    <text evidence="7">The sequence shown here is derived from an EMBL/GenBank/DDBJ whole genome shotgun (WGS) entry which is preliminary data.</text>
</comment>
<dbReference type="PIRSF" id="PIRSF001221">
    <property type="entry name" value="Amidase_fungi"/>
    <property type="match status" value="1"/>
</dbReference>
<dbReference type="Gene3D" id="3.90.1300.10">
    <property type="entry name" value="Amidase signature (AS) domain"/>
    <property type="match status" value="1"/>
</dbReference>
<organism evidence="7 8">
    <name type="scientific">Trametes pubescens</name>
    <name type="common">White-rot fungus</name>
    <dbReference type="NCBI Taxonomy" id="154538"/>
    <lineage>
        <taxon>Eukaryota</taxon>
        <taxon>Fungi</taxon>
        <taxon>Dikarya</taxon>
        <taxon>Basidiomycota</taxon>
        <taxon>Agaricomycotina</taxon>
        <taxon>Agaricomycetes</taxon>
        <taxon>Polyporales</taxon>
        <taxon>Polyporaceae</taxon>
        <taxon>Trametes</taxon>
    </lineage>
</organism>
<protein>
    <recommendedName>
        <fullName evidence="3">amidase</fullName>
        <ecNumber evidence="3">3.5.1.4</ecNumber>
    </recommendedName>
</protein>
<dbReference type="PROSITE" id="PS00571">
    <property type="entry name" value="AMIDASES"/>
    <property type="match status" value="1"/>
</dbReference>
<keyword evidence="8" id="KW-1185">Reference proteome</keyword>
<evidence type="ECO:0000313" key="8">
    <source>
        <dbReference type="Proteomes" id="UP000184267"/>
    </source>
</evidence>
<sequence>MPEQIWEQLVADKRRRQQEAIPKDWIISPPSDDVLDVRKFPDSCGLLTDREVEITNTVDVQQLLDKLATAQWSSVEVTTAFYKRAVVAHQLVNCLTEIFVERALARAAELDEHLKSTGKVVGPLHGLPISLKDQVRIKGQEAVMDTDGKYTYRVPMRKAAALILPTPQWSETYNLVFGRTVNPANRTLTSGGSSGGEGALVGMRGSPLGIGSDIGGSVRYPSSFNGLYGLRPSYGRLPYSGAVNSMEGQDSQPSSLGPISGSMSGVKALMRAVIDQRPWLRDPLCVRMKWDEDAYQLAEHGGGKKLCFAIMWDDGNVVPQPPVMRALETTKKVLEAAGHTVIDWQALKHQELYENLASIWMAGALADIDAVTAATGEPRLTSMSPAASALIDTGVHYGPGLSAYELWQVQRRRTVLREEYLAHWRATAARTGTGRPVDAIIAPVAPSPAPPHGMTKISTYTVVWSSLNYTCCAFPVTSVDPVLDAQRPPHTFLSENDKENYELYDPDTFKNAPVGLQLVGGSFEEEAVIAMTEIVDAALKASS</sequence>
<dbReference type="OrthoDB" id="6428749at2759"/>
<reference evidence="7 8" key="1">
    <citation type="submission" date="2016-10" db="EMBL/GenBank/DDBJ databases">
        <title>Genome sequence of the basidiomycete white-rot fungus Trametes pubescens.</title>
        <authorList>
            <person name="Makela M.R."/>
            <person name="Granchi Z."/>
            <person name="Peng M."/>
            <person name="De Vries R.P."/>
            <person name="Grigoriev I."/>
            <person name="Riley R."/>
            <person name="Hilden K."/>
        </authorList>
    </citation>
    <scope>NUCLEOTIDE SEQUENCE [LARGE SCALE GENOMIC DNA]</scope>
    <source>
        <strain evidence="7 8">FBCC735</strain>
    </source>
</reference>
<dbReference type="EC" id="3.5.1.4" evidence="3"/>
<name>A0A1M2VZA1_TRAPU</name>
<feature type="domain" description="Amidase" evidence="6">
    <location>
        <begin position="76"/>
        <end position="528"/>
    </location>
</feature>
<proteinExistence type="inferred from homology"/>
<dbReference type="STRING" id="154538.A0A1M2VZA1"/>
<evidence type="ECO:0000256" key="5">
    <source>
        <dbReference type="PIRSR" id="PIRSR001221-1"/>
    </source>
</evidence>
<evidence type="ECO:0000259" key="6">
    <source>
        <dbReference type="Pfam" id="PF01425"/>
    </source>
</evidence>
<dbReference type="InterPro" id="IPR023631">
    <property type="entry name" value="Amidase_dom"/>
</dbReference>
<dbReference type="SUPFAM" id="SSF75304">
    <property type="entry name" value="Amidase signature (AS) enzymes"/>
    <property type="match status" value="1"/>
</dbReference>
<dbReference type="GO" id="GO:0004040">
    <property type="term" value="F:amidase activity"/>
    <property type="evidence" value="ECO:0007669"/>
    <property type="project" value="UniProtKB-EC"/>
</dbReference>
<dbReference type="InterPro" id="IPR020556">
    <property type="entry name" value="Amidase_CS"/>
</dbReference>
<dbReference type="AlphaFoldDB" id="A0A1M2VZA1"/>
<dbReference type="EMBL" id="MNAD01000443">
    <property type="protein sequence ID" value="OJT12941.1"/>
    <property type="molecule type" value="Genomic_DNA"/>
</dbReference>
<dbReference type="OMA" id="QFKYYGY"/>
<keyword evidence="4" id="KW-0378">Hydrolase</keyword>